<dbReference type="GO" id="GO:0005634">
    <property type="term" value="C:nucleus"/>
    <property type="evidence" value="ECO:0007669"/>
    <property type="project" value="TreeGrafter"/>
</dbReference>
<organism evidence="3 4">
    <name type="scientific">Staphylotrichum longicolle</name>
    <dbReference type="NCBI Taxonomy" id="669026"/>
    <lineage>
        <taxon>Eukaryota</taxon>
        <taxon>Fungi</taxon>
        <taxon>Dikarya</taxon>
        <taxon>Ascomycota</taxon>
        <taxon>Pezizomycotina</taxon>
        <taxon>Sordariomycetes</taxon>
        <taxon>Sordariomycetidae</taxon>
        <taxon>Sordariales</taxon>
        <taxon>Chaetomiaceae</taxon>
        <taxon>Staphylotrichum</taxon>
    </lineage>
</organism>
<gene>
    <name evidence="3" type="ORF">NEMBOFW57_003935</name>
</gene>
<evidence type="ECO:0000313" key="3">
    <source>
        <dbReference type="EMBL" id="KAG7293875.1"/>
    </source>
</evidence>
<comment type="similarity">
    <text evidence="1">Belongs to the TMA16 family.</text>
</comment>
<evidence type="ECO:0000256" key="2">
    <source>
        <dbReference type="SAM" id="MobiDB-lite"/>
    </source>
</evidence>
<dbReference type="InterPro" id="IPR021346">
    <property type="entry name" value="Tma16"/>
</dbReference>
<dbReference type="Proteomes" id="UP001197093">
    <property type="component" value="Unassembled WGS sequence"/>
</dbReference>
<dbReference type="EMBL" id="JAHCVI010000001">
    <property type="protein sequence ID" value="KAG7293875.1"/>
    <property type="molecule type" value="Genomic_DNA"/>
</dbReference>
<proteinExistence type="inferred from homology"/>
<accession>A0AAD4F6Q0</accession>
<evidence type="ECO:0000256" key="1">
    <source>
        <dbReference type="ARBA" id="ARBA00034127"/>
    </source>
</evidence>
<reference evidence="3" key="1">
    <citation type="submission" date="2023-02" db="EMBL/GenBank/DDBJ databases">
        <authorList>
            <person name="Palmer J.M."/>
        </authorList>
    </citation>
    <scope>NUCLEOTIDE SEQUENCE</scope>
    <source>
        <strain evidence="3">FW57</strain>
    </source>
</reference>
<evidence type="ECO:0008006" key="5">
    <source>
        <dbReference type="Google" id="ProtNLM"/>
    </source>
</evidence>
<dbReference type="Gene3D" id="1.20.1440.170">
    <property type="entry name" value="Translation machinery-associated protein 16-like"/>
    <property type="match status" value="1"/>
</dbReference>
<name>A0AAD4F6Q0_9PEZI</name>
<dbReference type="Pfam" id="PF11176">
    <property type="entry name" value="Tma16"/>
    <property type="match status" value="1"/>
</dbReference>
<dbReference type="PANTHER" id="PTHR13349:SF2">
    <property type="entry name" value="TRANSLATION MACHINERY-ASSOCIATED PROTEIN 16"/>
    <property type="match status" value="1"/>
</dbReference>
<dbReference type="InterPro" id="IPR038356">
    <property type="entry name" value="Tma16_sf"/>
</dbReference>
<protein>
    <recommendedName>
        <fullName evidence="5">Translation machinery-associated protein 16</fullName>
    </recommendedName>
</protein>
<dbReference type="AlphaFoldDB" id="A0AAD4F6Q0"/>
<sequence length="179" mass="20637">MAKTLEKTRKQISKKKNGAIDSLHEKSRNARRLHRAQIRDERLEKIARTRRRQDQPLLARAAFFQEFANENGNKPFELEAIQAKISEFVHQHDEEYDEVKKARRPGRPASAQEDLLKMKVEALEKEYRDGFYLPDLSSEANVQMLGRFEGSWAFLTNLTWVKVSAAGTVKPSSFPPQGL</sequence>
<keyword evidence="4" id="KW-1185">Reference proteome</keyword>
<feature type="region of interest" description="Disordered" evidence="2">
    <location>
        <begin position="1"/>
        <end position="37"/>
    </location>
</feature>
<dbReference type="PANTHER" id="PTHR13349">
    <property type="entry name" value="TRANSLATION MACHINERY-ASSOCIATED PROTEIN 16"/>
    <property type="match status" value="1"/>
</dbReference>
<comment type="caution">
    <text evidence="3">The sequence shown here is derived from an EMBL/GenBank/DDBJ whole genome shotgun (WGS) entry which is preliminary data.</text>
</comment>
<evidence type="ECO:0000313" key="4">
    <source>
        <dbReference type="Proteomes" id="UP001197093"/>
    </source>
</evidence>